<dbReference type="InterPro" id="IPR008274">
    <property type="entry name" value="AldOxase/xan_DH_MoCoBD1"/>
</dbReference>
<keyword evidence="1" id="KW-0500">Molybdenum</keyword>
<dbReference type="GO" id="GO:0005506">
    <property type="term" value="F:iron ion binding"/>
    <property type="evidence" value="ECO:0007669"/>
    <property type="project" value="InterPro"/>
</dbReference>
<dbReference type="GO" id="GO:0016491">
    <property type="term" value="F:oxidoreductase activity"/>
    <property type="evidence" value="ECO:0007669"/>
    <property type="project" value="UniProtKB-KW"/>
</dbReference>
<dbReference type="PANTHER" id="PTHR11908">
    <property type="entry name" value="XANTHINE DEHYDROGENASE"/>
    <property type="match status" value="1"/>
</dbReference>
<dbReference type="InterPro" id="IPR046867">
    <property type="entry name" value="AldOxase/xan_DH_MoCoBD2"/>
</dbReference>
<dbReference type="SUPFAM" id="SSF56003">
    <property type="entry name" value="Molybdenum cofactor-binding domain"/>
    <property type="match status" value="1"/>
</dbReference>
<comment type="caution">
    <text evidence="4">The sequence shown here is derived from an EMBL/GenBank/DDBJ whole genome shotgun (WGS) entry which is preliminary data.</text>
</comment>
<dbReference type="InterPro" id="IPR037165">
    <property type="entry name" value="AldOxase/xan_DH_Mopterin-bd_sf"/>
</dbReference>
<reference evidence="4" key="1">
    <citation type="journal article" date="2020" name="mSystems">
        <title>Genome- and Community-Level Interaction Insights into Carbon Utilization and Element Cycling Functions of Hydrothermarchaeota in Hydrothermal Sediment.</title>
        <authorList>
            <person name="Zhou Z."/>
            <person name="Liu Y."/>
            <person name="Xu W."/>
            <person name="Pan J."/>
            <person name="Luo Z.H."/>
            <person name="Li M."/>
        </authorList>
    </citation>
    <scope>NUCLEOTIDE SEQUENCE [LARGE SCALE GENOMIC DNA]</scope>
    <source>
        <strain evidence="4">HyVt-102</strain>
    </source>
</reference>
<dbReference type="SUPFAM" id="SSF54665">
    <property type="entry name" value="CO dehydrogenase molybdoprotein N-domain-like"/>
    <property type="match status" value="1"/>
</dbReference>
<name>A0A7C0ZA38_UNCW3</name>
<dbReference type="PANTHER" id="PTHR11908:SF132">
    <property type="entry name" value="ALDEHYDE OXIDASE 1-RELATED"/>
    <property type="match status" value="1"/>
</dbReference>
<dbReference type="Proteomes" id="UP000885847">
    <property type="component" value="Unassembled WGS sequence"/>
</dbReference>
<proteinExistence type="predicted"/>
<dbReference type="AlphaFoldDB" id="A0A7C0ZA38"/>
<gene>
    <name evidence="4" type="ORF">ENF18_05815</name>
</gene>
<evidence type="ECO:0000256" key="1">
    <source>
        <dbReference type="ARBA" id="ARBA00022505"/>
    </source>
</evidence>
<protein>
    <submittedName>
        <fullName evidence="4">Aldehyde oxidase</fullName>
    </submittedName>
</protein>
<dbReference type="SMART" id="SM01008">
    <property type="entry name" value="Ald_Xan_dh_C"/>
    <property type="match status" value="1"/>
</dbReference>
<dbReference type="Pfam" id="PF20256">
    <property type="entry name" value="MoCoBD_2"/>
    <property type="match status" value="1"/>
</dbReference>
<evidence type="ECO:0000259" key="3">
    <source>
        <dbReference type="SMART" id="SM01008"/>
    </source>
</evidence>
<dbReference type="InterPro" id="IPR036856">
    <property type="entry name" value="Ald_Oxase/Xan_DH_a/b_sf"/>
</dbReference>
<dbReference type="Gene3D" id="3.90.1170.50">
    <property type="entry name" value="Aldehyde oxidase/xanthine dehydrogenase, a/b hammerhead"/>
    <property type="match status" value="1"/>
</dbReference>
<organism evidence="4">
    <name type="scientific">candidate division WOR-3 bacterium</name>
    <dbReference type="NCBI Taxonomy" id="2052148"/>
    <lineage>
        <taxon>Bacteria</taxon>
        <taxon>Bacteria division WOR-3</taxon>
    </lineage>
</organism>
<evidence type="ECO:0000256" key="2">
    <source>
        <dbReference type="ARBA" id="ARBA00023002"/>
    </source>
</evidence>
<dbReference type="Gene3D" id="3.30.365.10">
    <property type="entry name" value="Aldehyde oxidase/xanthine dehydrogenase, molybdopterin binding domain"/>
    <property type="match status" value="4"/>
</dbReference>
<evidence type="ECO:0000313" key="4">
    <source>
        <dbReference type="EMBL" id="HDI83290.1"/>
    </source>
</evidence>
<accession>A0A7C0ZA38</accession>
<dbReference type="InterPro" id="IPR016208">
    <property type="entry name" value="Ald_Oxase/xanthine_DH-like"/>
</dbReference>
<sequence>MFKRVKKSERKIDAIPLGMGEPMFTDDIDLKNLLYLAMLYSPIPHGEIVHIDTKDALKMEGVVDVLTYKNTPDTLFTTAGQGYPEPSPYDTRLFDKRVRFAGDRVALVAAESPELAREALKRIRVEYRELPAVFDTEEALKGEVILHDGDEHMVIPAVYKPEKNIAAEIDVSFGNPEKGLEQADIVIERDYSVQIASHSAIEPHASVAYIDEMGRLVIVTSTQVPFHVRRIVSMVLGIPVRKIRVIKPRIGGGFGGKQEVILEPYVALITWKHRRPSRFVFTREEVFFAGRTRHGMKLKLTTGVKKTGEITTLIMDAVMNAGAYGPHSLTVLSNTGSKVLPLFNKIENLRFHGRTVYTNLPVGGAYRGYGATQGYAALGQHIDIICDQLGLDILDYYRRWHIKEGETSRVFEVLGEGKEGVKQVIHSCKLDECIDRGAEAIGWYEKRRKRIKIDEDRYLGVGMACAMQGSAIPEIDMGSAYMKMNDDGSFNLLIGATDLGTGSDTILAQIAAEVLDIPVEMIIVRSSDTDITPFDVGAYASSTTYLSGEAVRRCAEDIKRQILRVAGEIIGESPDSLDMYEGIVSGKNGKASFKDIALYSLYQKNQFQIQATASAIVHQSPPPFIAQFAEVEVDVKTGIVKVRKFVSAVDCGTPINPRLAEGQVEGAVLNGISYALVEDYLFDEKGRMTNPNFRDYKIFTTLDLPEIITIIVNSYEETGPFGAKSIAEVGINGPIPAIANAIYDAIGVRVYHAPFTPERVFRAIRESGKWS</sequence>
<dbReference type="EMBL" id="DQWE01000278">
    <property type="protein sequence ID" value="HDI83290.1"/>
    <property type="molecule type" value="Genomic_DNA"/>
</dbReference>
<dbReference type="Pfam" id="PF02738">
    <property type="entry name" value="MoCoBD_1"/>
    <property type="match status" value="1"/>
</dbReference>
<dbReference type="InterPro" id="IPR000674">
    <property type="entry name" value="Ald_Oxase/Xan_DH_a/b"/>
</dbReference>
<feature type="domain" description="Aldehyde oxidase/xanthine dehydrogenase a/b hammerhead" evidence="3">
    <location>
        <begin position="19"/>
        <end position="131"/>
    </location>
</feature>
<keyword evidence="2" id="KW-0560">Oxidoreductase</keyword>
<dbReference type="Pfam" id="PF01315">
    <property type="entry name" value="Ald_Xan_dh_C"/>
    <property type="match status" value="1"/>
</dbReference>